<reference evidence="1" key="1">
    <citation type="journal article" date="2014" name="Int. J. Syst. Evol. Microbiol.">
        <title>Complete genome sequence of Corynebacterium casei LMG S-19264T (=DSM 44701T), isolated from a smear-ripened cheese.</title>
        <authorList>
            <consortium name="US DOE Joint Genome Institute (JGI-PGF)"/>
            <person name="Walter F."/>
            <person name="Albersmeier A."/>
            <person name="Kalinowski J."/>
            <person name="Ruckert C."/>
        </authorList>
    </citation>
    <scope>NUCLEOTIDE SEQUENCE</scope>
    <source>
        <strain evidence="1">KCTC 12711</strain>
    </source>
</reference>
<dbReference type="AlphaFoldDB" id="A0A918VR56"/>
<evidence type="ECO:0000313" key="1">
    <source>
        <dbReference type="EMBL" id="GHA17048.1"/>
    </source>
</evidence>
<dbReference type="SUPFAM" id="SSF46785">
    <property type="entry name" value="Winged helix' DNA-binding domain"/>
    <property type="match status" value="1"/>
</dbReference>
<dbReference type="EMBL" id="BMXA01000006">
    <property type="protein sequence ID" value="GHA17048.1"/>
    <property type="molecule type" value="Genomic_DNA"/>
</dbReference>
<keyword evidence="2" id="KW-1185">Reference proteome</keyword>
<accession>A0A918VR56</accession>
<protein>
    <recommendedName>
        <fullName evidence="3">Winged helix-turn-helix transcriptional regulator</fullName>
    </recommendedName>
</protein>
<name>A0A918VR56_9GAMM</name>
<dbReference type="InterPro" id="IPR036390">
    <property type="entry name" value="WH_DNA-bd_sf"/>
</dbReference>
<dbReference type="InterPro" id="IPR036388">
    <property type="entry name" value="WH-like_DNA-bd_sf"/>
</dbReference>
<dbReference type="Pfam" id="PF13412">
    <property type="entry name" value="HTH_24"/>
    <property type="match status" value="1"/>
</dbReference>
<proteinExistence type="predicted"/>
<dbReference type="Gene3D" id="1.10.10.10">
    <property type="entry name" value="Winged helix-like DNA-binding domain superfamily/Winged helix DNA-binding domain"/>
    <property type="match status" value="1"/>
</dbReference>
<evidence type="ECO:0008006" key="3">
    <source>
        <dbReference type="Google" id="ProtNLM"/>
    </source>
</evidence>
<sequence length="217" mass="24473">MNTRQTNATSDKENQLTLELLKAIDQKDDISQRHLAQQMGVALGLANSYLKRCVKKGWIKISSAPANRYMYYLTPTGFAEKARLTAEFFSTSLALFRQSGDEYSSIFDHCVQQEYSRIVLAGLSDLTEIALMRGLQSRSNLIAVYQPGAVRSDYFDVPVVSVLPSPDEYDCVVLTSMEQTNELLSELEITVSQDRLLVPDMLLTMKYRQAAQIEHSE</sequence>
<evidence type="ECO:0000313" key="2">
    <source>
        <dbReference type="Proteomes" id="UP000614811"/>
    </source>
</evidence>
<gene>
    <name evidence="1" type="ORF">GCM10008090_28410</name>
</gene>
<dbReference type="Proteomes" id="UP000614811">
    <property type="component" value="Unassembled WGS sequence"/>
</dbReference>
<comment type="caution">
    <text evidence="1">The sequence shown here is derived from an EMBL/GenBank/DDBJ whole genome shotgun (WGS) entry which is preliminary data.</text>
</comment>
<organism evidence="1 2">
    <name type="scientific">Arenicella chitinivorans</name>
    <dbReference type="NCBI Taxonomy" id="1329800"/>
    <lineage>
        <taxon>Bacteria</taxon>
        <taxon>Pseudomonadati</taxon>
        <taxon>Pseudomonadota</taxon>
        <taxon>Gammaproteobacteria</taxon>
        <taxon>Arenicellales</taxon>
        <taxon>Arenicellaceae</taxon>
        <taxon>Arenicella</taxon>
    </lineage>
</organism>
<reference evidence="1" key="2">
    <citation type="submission" date="2020-09" db="EMBL/GenBank/DDBJ databases">
        <authorList>
            <person name="Sun Q."/>
            <person name="Kim S."/>
        </authorList>
    </citation>
    <scope>NUCLEOTIDE SEQUENCE</scope>
    <source>
        <strain evidence="1">KCTC 12711</strain>
    </source>
</reference>
<dbReference type="RefSeq" id="WP_189402370.1">
    <property type="nucleotide sequence ID" value="NZ_BMXA01000006.1"/>
</dbReference>